<dbReference type="RefSeq" id="WP_343976534.1">
    <property type="nucleotide sequence ID" value="NZ_BAAAJG010000008.1"/>
</dbReference>
<dbReference type="InterPro" id="IPR008972">
    <property type="entry name" value="Cupredoxin"/>
</dbReference>
<sequence>MRSQLKLNLLKLSYLAAATILVTATTATVATVATVAFDGDPSSSASAQEGPPLRDPPELVSNDGLLRVQLVVERRQVDLAGRKLWALTYNGQYMPPTLRFRPGDRLEMALVNRLGMDTKLHMSTNMHTHGLHVSPSGNSDNVFLDIRPGETFDYVYQFPENEPSGTYWYHPHHDPIDGDQVAGGMSGIIVVDGLKQYLPPDLRNITEHVIALKDFQIEGDAIKTHNVSISAPTNRTVNGQLNPTIRIRPGEVQLWRLANISTNIYYDVQLQGQQLTVIGHDGNPVGTTFAADHLLLAAANRFDVLVRGGPPGTTQLQTLAYNTGPVGNQFPQVNLATVVSEGPPMPPVALPRTVRPFEDLSDATLAAQRTIVFSENATQTVYYVDGKVFDPNRVDIQVKLNTVEEWTILNTSDEEHSFHVHTNHYQLMSINGQPHDYHGWQDTATLPAKGQIVLRTYFINYTGKTVLHCHILKHQDLGMMAVVEIFP</sequence>
<dbReference type="InterPro" id="IPR001117">
    <property type="entry name" value="Cu-oxidase_2nd"/>
</dbReference>
<dbReference type="CDD" id="cd13900">
    <property type="entry name" value="CuRO_3_Tth-MCO_like"/>
    <property type="match status" value="1"/>
</dbReference>
<feature type="domain" description="Plastocyanin-like" evidence="6">
    <location>
        <begin position="377"/>
        <end position="484"/>
    </location>
</feature>
<dbReference type="EMBL" id="JBHUCP010000007">
    <property type="protein sequence ID" value="MFD1530026.1"/>
    <property type="molecule type" value="Genomic_DNA"/>
</dbReference>
<reference evidence="9" key="1">
    <citation type="journal article" date="2019" name="Int. J. Syst. Evol. Microbiol.">
        <title>The Global Catalogue of Microorganisms (GCM) 10K type strain sequencing project: providing services to taxonomists for standard genome sequencing and annotation.</title>
        <authorList>
            <consortium name="The Broad Institute Genomics Platform"/>
            <consortium name="The Broad Institute Genome Sequencing Center for Infectious Disease"/>
            <person name="Wu L."/>
            <person name="Ma J."/>
        </authorList>
    </citation>
    <scope>NUCLEOTIDE SEQUENCE [LARGE SCALE GENOMIC DNA]</scope>
    <source>
        <strain evidence="9">JCM 12165</strain>
    </source>
</reference>
<dbReference type="InterPro" id="IPR045087">
    <property type="entry name" value="Cu-oxidase_fam"/>
</dbReference>
<evidence type="ECO:0000259" key="7">
    <source>
        <dbReference type="Pfam" id="PF07732"/>
    </source>
</evidence>
<dbReference type="CDD" id="cd13853">
    <property type="entry name" value="CuRO_1_Tth-MCO_like"/>
    <property type="match status" value="1"/>
</dbReference>
<dbReference type="SUPFAM" id="SSF49503">
    <property type="entry name" value="Cupredoxins"/>
    <property type="match status" value="3"/>
</dbReference>
<dbReference type="PANTHER" id="PTHR11709">
    <property type="entry name" value="MULTI-COPPER OXIDASE"/>
    <property type="match status" value="1"/>
</dbReference>
<dbReference type="Pfam" id="PF07732">
    <property type="entry name" value="Cu-oxidase_3"/>
    <property type="match status" value="1"/>
</dbReference>
<feature type="domain" description="Plastocyanin-like" evidence="5">
    <location>
        <begin position="232"/>
        <end position="307"/>
    </location>
</feature>
<accession>A0ABW4FJN2</accession>
<gene>
    <name evidence="8" type="ORF">ACFSCY_11285</name>
</gene>
<dbReference type="PROSITE" id="PS00080">
    <property type="entry name" value="MULTICOPPER_OXIDASE2"/>
    <property type="match status" value="1"/>
</dbReference>
<feature type="transmembrane region" description="Helical" evidence="4">
    <location>
        <begin position="12"/>
        <end position="37"/>
    </location>
</feature>
<comment type="caution">
    <text evidence="8">The sequence shown here is derived from an EMBL/GenBank/DDBJ whole genome shotgun (WGS) entry which is preliminary data.</text>
</comment>
<keyword evidence="4" id="KW-0472">Membrane</keyword>
<dbReference type="PANTHER" id="PTHR11709:SF518">
    <property type="entry name" value="MULTICOPPER OXIDASE"/>
    <property type="match status" value="1"/>
</dbReference>
<feature type="region of interest" description="Disordered" evidence="3">
    <location>
        <begin position="40"/>
        <end position="59"/>
    </location>
</feature>
<proteinExistence type="predicted"/>
<keyword evidence="9" id="KW-1185">Reference proteome</keyword>
<evidence type="ECO:0000313" key="9">
    <source>
        <dbReference type="Proteomes" id="UP001597145"/>
    </source>
</evidence>
<dbReference type="Proteomes" id="UP001597145">
    <property type="component" value="Unassembled WGS sequence"/>
</dbReference>
<keyword evidence="1" id="KW-0479">Metal-binding</keyword>
<keyword evidence="4" id="KW-1133">Transmembrane helix</keyword>
<dbReference type="Pfam" id="PF07731">
    <property type="entry name" value="Cu-oxidase_2"/>
    <property type="match status" value="1"/>
</dbReference>
<feature type="domain" description="Plastocyanin-like" evidence="7">
    <location>
        <begin position="74"/>
        <end position="192"/>
    </location>
</feature>
<keyword evidence="4" id="KW-0812">Transmembrane</keyword>
<keyword evidence="2" id="KW-0560">Oxidoreductase</keyword>
<evidence type="ECO:0000313" key="8">
    <source>
        <dbReference type="EMBL" id="MFD1530026.1"/>
    </source>
</evidence>
<dbReference type="Pfam" id="PF00394">
    <property type="entry name" value="Cu-oxidase"/>
    <property type="match status" value="1"/>
</dbReference>
<protein>
    <submittedName>
        <fullName evidence="8">Multicopper oxidase family protein</fullName>
    </submittedName>
</protein>
<evidence type="ECO:0000256" key="2">
    <source>
        <dbReference type="ARBA" id="ARBA00023002"/>
    </source>
</evidence>
<evidence type="ECO:0000259" key="6">
    <source>
        <dbReference type="Pfam" id="PF07731"/>
    </source>
</evidence>
<organism evidence="8 9">
    <name type="scientific">Pseudonocardia aurantiaca</name>
    <dbReference type="NCBI Taxonomy" id="75290"/>
    <lineage>
        <taxon>Bacteria</taxon>
        <taxon>Bacillati</taxon>
        <taxon>Actinomycetota</taxon>
        <taxon>Actinomycetes</taxon>
        <taxon>Pseudonocardiales</taxon>
        <taxon>Pseudonocardiaceae</taxon>
        <taxon>Pseudonocardia</taxon>
    </lineage>
</organism>
<name>A0ABW4FJN2_9PSEU</name>
<dbReference type="InterPro" id="IPR002355">
    <property type="entry name" value="Cu_oxidase_Cu_BS"/>
</dbReference>
<dbReference type="Gene3D" id="2.60.40.420">
    <property type="entry name" value="Cupredoxins - blue copper proteins"/>
    <property type="match status" value="3"/>
</dbReference>
<evidence type="ECO:0000256" key="4">
    <source>
        <dbReference type="SAM" id="Phobius"/>
    </source>
</evidence>
<dbReference type="InterPro" id="IPR011707">
    <property type="entry name" value="Cu-oxidase-like_N"/>
</dbReference>
<evidence type="ECO:0000259" key="5">
    <source>
        <dbReference type="Pfam" id="PF00394"/>
    </source>
</evidence>
<evidence type="ECO:0000256" key="1">
    <source>
        <dbReference type="ARBA" id="ARBA00022723"/>
    </source>
</evidence>
<evidence type="ECO:0000256" key="3">
    <source>
        <dbReference type="SAM" id="MobiDB-lite"/>
    </source>
</evidence>
<dbReference type="InterPro" id="IPR011706">
    <property type="entry name" value="Cu-oxidase_C"/>
</dbReference>